<evidence type="ECO:0000256" key="11">
    <source>
        <dbReference type="ARBA" id="ARBA00023284"/>
    </source>
</evidence>
<dbReference type="InterPro" id="IPR052454">
    <property type="entry name" value="TMX_domain-containing"/>
</dbReference>
<feature type="region of interest" description="Disordered" evidence="12">
    <location>
        <begin position="212"/>
        <end position="248"/>
    </location>
</feature>
<reference evidence="16" key="1">
    <citation type="submission" date="2021-02" db="EMBL/GenBank/DDBJ databases">
        <authorList>
            <person name="Nowell W R."/>
        </authorList>
    </citation>
    <scope>NUCLEOTIDE SEQUENCE</scope>
    <source>
        <strain evidence="16">Ploen Becks lab</strain>
    </source>
</reference>
<feature type="compositionally biased region" description="Basic and acidic residues" evidence="12">
    <location>
        <begin position="217"/>
        <end position="237"/>
    </location>
</feature>
<keyword evidence="8 13" id="KW-1133">Transmembrane helix</keyword>
<dbReference type="Proteomes" id="UP000663879">
    <property type="component" value="Unassembled WGS sequence"/>
</dbReference>
<comment type="subcellular location">
    <subcellularLocation>
        <location evidence="1">Endoplasmic reticulum membrane</location>
        <topology evidence="1">Single-pass type I membrane protein</topology>
    </subcellularLocation>
</comment>
<sequence>MQILTIFAFLTVLTFCTCKPIEVNEQNWESLLGTDEWMVEFFAPWCPACNRFESTWNEFSLKSKELNIKVGAADVNANPVLSGLFSVTSLPTIYHIKNGQYRIYNSARDLDSLVDFIKNEGWKNVEPSSSWLSPNSFLIKGLSLLFKLTIYFKDLYTLLTETYGYPVWVVLTLFVIVTISLGLLLGVFFIILIDFICPPKRPTPEEIKEINEDDVVYDDKENEKTQEATSTKDDKNKTAIKRKAKKDN</sequence>
<feature type="domain" description="Thioredoxin" evidence="15">
    <location>
        <begin position="1"/>
        <end position="122"/>
    </location>
</feature>
<evidence type="ECO:0000256" key="14">
    <source>
        <dbReference type="SAM" id="SignalP"/>
    </source>
</evidence>
<dbReference type="InterPro" id="IPR013766">
    <property type="entry name" value="Thioredoxin_domain"/>
</dbReference>
<keyword evidence="7" id="KW-0249">Electron transport</keyword>
<dbReference type="Pfam" id="PF00085">
    <property type="entry name" value="Thioredoxin"/>
    <property type="match status" value="1"/>
</dbReference>
<evidence type="ECO:0000256" key="12">
    <source>
        <dbReference type="SAM" id="MobiDB-lite"/>
    </source>
</evidence>
<keyword evidence="5 14" id="KW-0732">Signal</keyword>
<feature type="chain" id="PRO_5033044423" description="Thioredoxin domain-containing protein" evidence="14">
    <location>
        <begin position="19"/>
        <end position="248"/>
    </location>
</feature>
<name>A0A813MAY4_9BILA</name>
<keyword evidence="17" id="KW-1185">Reference proteome</keyword>
<accession>A0A813MAY4</accession>
<evidence type="ECO:0000256" key="5">
    <source>
        <dbReference type="ARBA" id="ARBA00022729"/>
    </source>
</evidence>
<keyword evidence="11" id="KW-0676">Redox-active center</keyword>
<dbReference type="GO" id="GO:0005789">
    <property type="term" value="C:endoplasmic reticulum membrane"/>
    <property type="evidence" value="ECO:0007669"/>
    <property type="project" value="UniProtKB-SubCell"/>
</dbReference>
<dbReference type="EMBL" id="CAJNOC010000137">
    <property type="protein sequence ID" value="CAF0718302.1"/>
    <property type="molecule type" value="Genomic_DNA"/>
</dbReference>
<evidence type="ECO:0000256" key="2">
    <source>
        <dbReference type="ARBA" id="ARBA00022448"/>
    </source>
</evidence>
<keyword evidence="4 13" id="KW-0812">Transmembrane</keyword>
<evidence type="ECO:0000313" key="17">
    <source>
        <dbReference type="Proteomes" id="UP000663879"/>
    </source>
</evidence>
<keyword evidence="2" id="KW-0813">Transport</keyword>
<organism evidence="16 17">
    <name type="scientific">Brachionus calyciflorus</name>
    <dbReference type="NCBI Taxonomy" id="104777"/>
    <lineage>
        <taxon>Eukaryota</taxon>
        <taxon>Metazoa</taxon>
        <taxon>Spiralia</taxon>
        <taxon>Gnathifera</taxon>
        <taxon>Rotifera</taxon>
        <taxon>Eurotatoria</taxon>
        <taxon>Monogononta</taxon>
        <taxon>Pseudotrocha</taxon>
        <taxon>Ploima</taxon>
        <taxon>Brachionidae</taxon>
        <taxon>Brachionus</taxon>
    </lineage>
</organism>
<dbReference type="PANTHER" id="PTHR46107:SF3">
    <property type="entry name" value="THIOREDOXIN DOMAIN-CONTAINING PROTEIN"/>
    <property type="match status" value="1"/>
</dbReference>
<comment type="caution">
    <text evidence="16">The sequence shown here is derived from an EMBL/GenBank/DDBJ whole genome shotgun (WGS) entry which is preliminary data.</text>
</comment>
<evidence type="ECO:0000256" key="3">
    <source>
        <dbReference type="ARBA" id="ARBA00022553"/>
    </source>
</evidence>
<gene>
    <name evidence="16" type="ORF">OXX778_LOCUS1935</name>
</gene>
<evidence type="ECO:0000259" key="15">
    <source>
        <dbReference type="PROSITE" id="PS51352"/>
    </source>
</evidence>
<dbReference type="PROSITE" id="PS51352">
    <property type="entry name" value="THIOREDOXIN_2"/>
    <property type="match status" value="1"/>
</dbReference>
<evidence type="ECO:0000313" key="16">
    <source>
        <dbReference type="EMBL" id="CAF0718302.1"/>
    </source>
</evidence>
<protein>
    <recommendedName>
        <fullName evidence="15">Thioredoxin domain-containing protein</fullName>
    </recommendedName>
</protein>
<evidence type="ECO:0000256" key="4">
    <source>
        <dbReference type="ARBA" id="ARBA00022692"/>
    </source>
</evidence>
<dbReference type="PROSITE" id="PS00194">
    <property type="entry name" value="THIOREDOXIN_1"/>
    <property type="match status" value="1"/>
</dbReference>
<evidence type="ECO:0000256" key="7">
    <source>
        <dbReference type="ARBA" id="ARBA00022982"/>
    </source>
</evidence>
<dbReference type="Gene3D" id="3.40.30.10">
    <property type="entry name" value="Glutaredoxin"/>
    <property type="match status" value="1"/>
</dbReference>
<dbReference type="InterPro" id="IPR036249">
    <property type="entry name" value="Thioredoxin-like_sf"/>
</dbReference>
<keyword evidence="6" id="KW-0256">Endoplasmic reticulum</keyword>
<dbReference type="OrthoDB" id="7869097at2759"/>
<evidence type="ECO:0000256" key="13">
    <source>
        <dbReference type="SAM" id="Phobius"/>
    </source>
</evidence>
<feature type="compositionally biased region" description="Basic residues" evidence="12">
    <location>
        <begin position="238"/>
        <end position="248"/>
    </location>
</feature>
<keyword evidence="3" id="KW-0597">Phosphoprotein</keyword>
<dbReference type="GO" id="GO:0015036">
    <property type="term" value="F:disulfide oxidoreductase activity"/>
    <property type="evidence" value="ECO:0007669"/>
    <property type="project" value="TreeGrafter"/>
</dbReference>
<feature type="signal peptide" evidence="14">
    <location>
        <begin position="1"/>
        <end position="18"/>
    </location>
</feature>
<proteinExistence type="predicted"/>
<evidence type="ECO:0000256" key="10">
    <source>
        <dbReference type="ARBA" id="ARBA00023157"/>
    </source>
</evidence>
<keyword evidence="10" id="KW-1015">Disulfide bond</keyword>
<evidence type="ECO:0000256" key="6">
    <source>
        <dbReference type="ARBA" id="ARBA00022824"/>
    </source>
</evidence>
<dbReference type="PANTHER" id="PTHR46107">
    <property type="entry name" value="DUMPY: SHORTER THAN WILD-TYPE"/>
    <property type="match status" value="1"/>
</dbReference>
<dbReference type="AlphaFoldDB" id="A0A813MAY4"/>
<evidence type="ECO:0000256" key="1">
    <source>
        <dbReference type="ARBA" id="ARBA00004115"/>
    </source>
</evidence>
<dbReference type="InterPro" id="IPR017937">
    <property type="entry name" value="Thioredoxin_CS"/>
</dbReference>
<dbReference type="SUPFAM" id="SSF52833">
    <property type="entry name" value="Thioredoxin-like"/>
    <property type="match status" value="1"/>
</dbReference>
<evidence type="ECO:0000256" key="8">
    <source>
        <dbReference type="ARBA" id="ARBA00022989"/>
    </source>
</evidence>
<evidence type="ECO:0000256" key="9">
    <source>
        <dbReference type="ARBA" id="ARBA00023136"/>
    </source>
</evidence>
<keyword evidence="9 13" id="KW-0472">Membrane</keyword>
<feature type="transmembrane region" description="Helical" evidence="13">
    <location>
        <begin position="165"/>
        <end position="193"/>
    </location>
</feature>